<evidence type="ECO:0000313" key="10">
    <source>
        <dbReference type="EMBL" id="RGU56733.1"/>
    </source>
</evidence>
<keyword evidence="6 8" id="KW-1133">Transmembrane helix</keyword>
<dbReference type="InterPro" id="IPR013525">
    <property type="entry name" value="ABC2_TM"/>
</dbReference>
<dbReference type="RefSeq" id="WP_022159869.1">
    <property type="nucleotide sequence ID" value="NZ_CABJFF010000002.1"/>
</dbReference>
<keyword evidence="7 8" id="KW-0472">Membrane</keyword>
<dbReference type="GO" id="GO:0005886">
    <property type="term" value="C:plasma membrane"/>
    <property type="evidence" value="ECO:0007669"/>
    <property type="project" value="UniProtKB-SubCell"/>
</dbReference>
<keyword evidence="3" id="KW-0813">Transport</keyword>
<dbReference type="Pfam" id="PF12698">
    <property type="entry name" value="ABC2_membrane_3"/>
    <property type="match status" value="1"/>
</dbReference>
<dbReference type="PANTHER" id="PTHR30294:SF29">
    <property type="entry name" value="MULTIDRUG ABC TRANSPORTER PERMEASE YBHS-RELATED"/>
    <property type="match status" value="1"/>
</dbReference>
<dbReference type="InterPro" id="IPR051449">
    <property type="entry name" value="ABC-2_transporter_component"/>
</dbReference>
<comment type="caution">
    <text evidence="10">The sequence shown here is derived from an EMBL/GenBank/DDBJ whole genome shotgun (WGS) entry which is preliminary data.</text>
</comment>
<comment type="subcellular location">
    <subcellularLocation>
        <location evidence="1">Cell membrane</location>
        <topology evidence="1">Multi-pass membrane protein</topology>
    </subcellularLocation>
</comment>
<dbReference type="AlphaFoldDB" id="A0A412TSG6"/>
<feature type="transmembrane region" description="Helical" evidence="8">
    <location>
        <begin position="224"/>
        <end position="248"/>
    </location>
</feature>
<evidence type="ECO:0000259" key="9">
    <source>
        <dbReference type="PROSITE" id="PS51012"/>
    </source>
</evidence>
<feature type="transmembrane region" description="Helical" evidence="8">
    <location>
        <begin position="20"/>
        <end position="39"/>
    </location>
</feature>
<evidence type="ECO:0000256" key="3">
    <source>
        <dbReference type="ARBA" id="ARBA00022448"/>
    </source>
</evidence>
<dbReference type="GO" id="GO:0140359">
    <property type="term" value="F:ABC-type transporter activity"/>
    <property type="evidence" value="ECO:0007669"/>
    <property type="project" value="InterPro"/>
</dbReference>
<evidence type="ECO:0000256" key="8">
    <source>
        <dbReference type="SAM" id="Phobius"/>
    </source>
</evidence>
<evidence type="ECO:0000256" key="2">
    <source>
        <dbReference type="ARBA" id="ARBA00007783"/>
    </source>
</evidence>
<feature type="transmembrane region" description="Helical" evidence="8">
    <location>
        <begin position="286"/>
        <end position="305"/>
    </location>
</feature>
<evidence type="ECO:0000313" key="11">
    <source>
        <dbReference type="Proteomes" id="UP000284243"/>
    </source>
</evidence>
<dbReference type="EMBL" id="QRYC01000008">
    <property type="protein sequence ID" value="RGU56733.1"/>
    <property type="molecule type" value="Genomic_DNA"/>
</dbReference>
<keyword evidence="4" id="KW-1003">Cell membrane</keyword>
<dbReference type="Gene3D" id="3.40.1710.10">
    <property type="entry name" value="abc type-2 transporter like domain"/>
    <property type="match status" value="1"/>
</dbReference>
<comment type="similarity">
    <text evidence="2">Belongs to the ABC-2 integral membrane protein family.</text>
</comment>
<organism evidence="10 11">
    <name type="scientific">Odoribacter splanchnicus</name>
    <dbReference type="NCBI Taxonomy" id="28118"/>
    <lineage>
        <taxon>Bacteria</taxon>
        <taxon>Pseudomonadati</taxon>
        <taxon>Bacteroidota</taxon>
        <taxon>Bacteroidia</taxon>
        <taxon>Bacteroidales</taxon>
        <taxon>Odoribacteraceae</taxon>
        <taxon>Odoribacter</taxon>
    </lineage>
</organism>
<dbReference type="InterPro" id="IPR047817">
    <property type="entry name" value="ABC2_TM_bact-type"/>
</dbReference>
<protein>
    <submittedName>
        <fullName evidence="10">ABC transporter permease</fullName>
    </submittedName>
</protein>
<dbReference type="PANTHER" id="PTHR30294">
    <property type="entry name" value="MEMBRANE COMPONENT OF ABC TRANSPORTER YHHJ-RELATED"/>
    <property type="match status" value="1"/>
</dbReference>
<dbReference type="PROSITE" id="PS51012">
    <property type="entry name" value="ABC_TM2"/>
    <property type="match status" value="1"/>
</dbReference>
<keyword evidence="5 8" id="KW-0812">Transmembrane</keyword>
<sequence>MHTLFILLKKEFIQFRRNKFIPKMVVMFPVMAMLVISLVTTMDVKNVNVAVVDLDKSETSRRIISDMEASANLTLSLYAGMYEDALRAVEKGDADVILQIPAEYEKELVCGNPPAISLAANGVNATKSQLGAQYLLQAVMKTLKTLDVEQGIALPEEKVFVQNRYNPTLDYPVYMIPALMIILIIMICGFLPALNLVSEKEAGTIEQINVSPVSRLTFTLSKLIPYWIIGLLVLTLAMVIAWVAYGLVPVGSIWIIYVVTLLFSFVMSGLGVSIANCSSTMQQSMYVMFFFIIIFQLMSGLMTPIDSMPQWAQYITYVIPPRYFIEIMRSVYLKGSMFSELWQDFSMLAVFAVFVCLAAMITYKKQS</sequence>
<reference evidence="10 11" key="1">
    <citation type="submission" date="2018-08" db="EMBL/GenBank/DDBJ databases">
        <title>A genome reference for cultivated species of the human gut microbiota.</title>
        <authorList>
            <person name="Zou Y."/>
            <person name="Xue W."/>
            <person name="Luo G."/>
        </authorList>
    </citation>
    <scope>NUCLEOTIDE SEQUENCE [LARGE SCALE GENOMIC DNA]</scope>
    <source>
        <strain evidence="10 11">AF16-14</strain>
    </source>
</reference>
<feature type="transmembrane region" description="Helical" evidence="8">
    <location>
        <begin position="174"/>
        <end position="197"/>
    </location>
</feature>
<proteinExistence type="inferred from homology"/>
<evidence type="ECO:0000256" key="1">
    <source>
        <dbReference type="ARBA" id="ARBA00004651"/>
    </source>
</evidence>
<evidence type="ECO:0000256" key="4">
    <source>
        <dbReference type="ARBA" id="ARBA00022475"/>
    </source>
</evidence>
<accession>A0A412TSG6</accession>
<feature type="domain" description="ABC transmembrane type-2" evidence="9">
    <location>
        <begin position="137"/>
        <end position="366"/>
    </location>
</feature>
<feature type="transmembrane region" description="Helical" evidence="8">
    <location>
        <begin position="345"/>
        <end position="363"/>
    </location>
</feature>
<gene>
    <name evidence="10" type="ORF">DWW57_07620</name>
</gene>
<evidence type="ECO:0000256" key="6">
    <source>
        <dbReference type="ARBA" id="ARBA00022989"/>
    </source>
</evidence>
<dbReference type="Proteomes" id="UP000284243">
    <property type="component" value="Unassembled WGS sequence"/>
</dbReference>
<evidence type="ECO:0000256" key="7">
    <source>
        <dbReference type="ARBA" id="ARBA00023136"/>
    </source>
</evidence>
<feature type="transmembrane region" description="Helical" evidence="8">
    <location>
        <begin position="254"/>
        <end position="274"/>
    </location>
</feature>
<evidence type="ECO:0000256" key="5">
    <source>
        <dbReference type="ARBA" id="ARBA00022692"/>
    </source>
</evidence>
<name>A0A412TSG6_9BACT</name>